<reference evidence="1 2" key="1">
    <citation type="submission" date="2018-11" db="EMBL/GenBank/DDBJ databases">
        <authorList>
            <consortium name="Pathogen Informatics"/>
        </authorList>
    </citation>
    <scope>NUCLEOTIDE SEQUENCE [LARGE SCALE GENOMIC DNA]</scope>
</reference>
<gene>
    <name evidence="1" type="ORF">TCLT_LOCUS4943</name>
</gene>
<evidence type="ECO:0000313" key="1">
    <source>
        <dbReference type="EMBL" id="VDN02131.1"/>
    </source>
</evidence>
<sequence>MIFKNFVEISALRHRPRGIGLVKLPFGVSDHRSGPAFPNLYIAGNKLYHKLSYINILISVQSVPDVSLPGQNKHFSGSAQFNPFTQIIGFAHNNDIGDSWGSGFAMHGINFQDHDVRRNYKALADLPKIETDGMYQPFGMAFLVGAEVDFIKFRSHAVALDIPLLGLNEIDDIVSIKKLRLQMFDFETEILEKLDREFEEEEVEEGHGEHKGHHEDKNQKEIEFVTKEVVDVHHSRISLPIPSSDERFPFKQHFFDRFNDVQINYGQVLPHINYANIDHRDIIDRLLQNRANPTLIG</sequence>
<protein>
    <submittedName>
        <fullName evidence="1">Uncharacterized protein</fullName>
    </submittedName>
</protein>
<evidence type="ECO:0000313" key="2">
    <source>
        <dbReference type="Proteomes" id="UP000276776"/>
    </source>
</evidence>
<dbReference type="OrthoDB" id="5864400at2759"/>
<name>A0A3P7L8P7_THECL</name>
<accession>A0A3P7L8P7</accession>
<dbReference type="Proteomes" id="UP000276776">
    <property type="component" value="Unassembled WGS sequence"/>
</dbReference>
<proteinExistence type="predicted"/>
<keyword evidence="2" id="KW-1185">Reference proteome</keyword>
<organism evidence="1 2">
    <name type="scientific">Thelazia callipaeda</name>
    <name type="common">Oriental eyeworm</name>
    <name type="synonym">Parasitic nematode</name>
    <dbReference type="NCBI Taxonomy" id="103827"/>
    <lineage>
        <taxon>Eukaryota</taxon>
        <taxon>Metazoa</taxon>
        <taxon>Ecdysozoa</taxon>
        <taxon>Nematoda</taxon>
        <taxon>Chromadorea</taxon>
        <taxon>Rhabditida</taxon>
        <taxon>Spirurina</taxon>
        <taxon>Spiruromorpha</taxon>
        <taxon>Thelazioidea</taxon>
        <taxon>Thelaziidae</taxon>
        <taxon>Thelazia</taxon>
    </lineage>
</organism>
<dbReference type="AlphaFoldDB" id="A0A3P7L8P7"/>
<dbReference type="EMBL" id="UYYF01004312">
    <property type="protein sequence ID" value="VDN02131.1"/>
    <property type="molecule type" value="Genomic_DNA"/>
</dbReference>